<reference evidence="1" key="1">
    <citation type="submission" date="2020-10" db="EMBL/GenBank/DDBJ databases">
        <authorList>
            <person name="Gilroy R."/>
        </authorList>
    </citation>
    <scope>NUCLEOTIDE SEQUENCE</scope>
    <source>
        <strain evidence="1">ChiGjej1B1-2707</strain>
    </source>
</reference>
<sequence>MQQMFFMDATTPVDALIRWAQENPIDLSLDDVRMAGTPASSGEIFSPQLLPYDEWVATTPVAEEDERGLFEAGALHMVDDETFKELLSSASQYSVEGVLVDANGHPIDPNAQRVAVSSPDEVPQDGIIGVRLDPDGYAIVDVNLHEYKNRLGEKVENLVIILPQSIDGIPVVRLAGSAFSARLVNGIGVRLVVTPDSVAHIRRDAFAPLAVNDIFISRSVQVIEPQEFNAKTATVRADHISFHVDPRNPAFASHEGSLYTRDGKELMFQAFPYPQELVLPEGLERVAAGAFVRNTPGPEIVRCPSSLSRVDSKPTPDRLWNPETMWVCADGSDIERMLNSRRPITLSPRFVRDDEGFFYDITPEGEAHLARSPRACGRVALPESVEGHPLVHIREGALPKRLTGLVIPPSVRSIGPNNLCTGLEELVLPDGIREIDESNFRSRKLAGTVRIPTSLVNIGRGCFENALCRFEACGVTVQVSPNLQLSCFIGDAGDPVPGDPEHDGIPFDFAAYDEYLTSSHHVPDRLGAILLRVQNPYRMSAQAQSSLLAWLRQNEEKAMERIGRIGDPQLLDRLCEMEFITEETIDRQAEALRRLHRTDAVLFLMDYRQKHFGAAKQESVRSRFAL</sequence>
<dbReference type="Pfam" id="PF13306">
    <property type="entry name" value="LRR_5"/>
    <property type="match status" value="1"/>
</dbReference>
<comment type="caution">
    <text evidence="1">The sequence shown here is derived from an EMBL/GenBank/DDBJ whole genome shotgun (WGS) entry which is preliminary data.</text>
</comment>
<organism evidence="1 2">
    <name type="scientific">Candidatus Aveggerthella stercoripullorum</name>
    <dbReference type="NCBI Taxonomy" id="2840688"/>
    <lineage>
        <taxon>Bacteria</taxon>
        <taxon>Bacillati</taxon>
        <taxon>Actinomycetota</taxon>
        <taxon>Coriobacteriia</taxon>
        <taxon>Eggerthellales</taxon>
        <taxon>Eggerthellaceae</taxon>
        <taxon>Eggerthellaceae incertae sedis</taxon>
        <taxon>Candidatus Aveggerthella</taxon>
    </lineage>
</organism>
<dbReference type="EMBL" id="DVGB01000043">
    <property type="protein sequence ID" value="HIR01301.1"/>
    <property type="molecule type" value="Genomic_DNA"/>
</dbReference>
<gene>
    <name evidence="1" type="ORF">IAA69_03455</name>
</gene>
<dbReference type="Gene3D" id="3.80.10.10">
    <property type="entry name" value="Ribonuclease Inhibitor"/>
    <property type="match status" value="2"/>
</dbReference>
<accession>A0A9D1A1R2</accession>
<dbReference type="AlphaFoldDB" id="A0A9D1A1R2"/>
<evidence type="ECO:0000313" key="2">
    <source>
        <dbReference type="Proteomes" id="UP000824261"/>
    </source>
</evidence>
<dbReference type="InterPro" id="IPR032675">
    <property type="entry name" value="LRR_dom_sf"/>
</dbReference>
<reference evidence="1" key="2">
    <citation type="journal article" date="2021" name="PeerJ">
        <title>Extensive microbial diversity within the chicken gut microbiome revealed by metagenomics and culture.</title>
        <authorList>
            <person name="Gilroy R."/>
            <person name="Ravi A."/>
            <person name="Getino M."/>
            <person name="Pursley I."/>
            <person name="Horton D.L."/>
            <person name="Alikhan N.F."/>
            <person name="Baker D."/>
            <person name="Gharbi K."/>
            <person name="Hall N."/>
            <person name="Watson M."/>
            <person name="Adriaenssens E.M."/>
            <person name="Foster-Nyarko E."/>
            <person name="Jarju S."/>
            <person name="Secka A."/>
            <person name="Antonio M."/>
            <person name="Oren A."/>
            <person name="Chaudhuri R.R."/>
            <person name="La Ragione R."/>
            <person name="Hildebrand F."/>
            <person name="Pallen M.J."/>
        </authorList>
    </citation>
    <scope>NUCLEOTIDE SEQUENCE</scope>
    <source>
        <strain evidence="1">ChiGjej1B1-2707</strain>
    </source>
</reference>
<dbReference type="InterPro" id="IPR026906">
    <property type="entry name" value="LRR_5"/>
</dbReference>
<proteinExistence type="predicted"/>
<dbReference type="Proteomes" id="UP000824261">
    <property type="component" value="Unassembled WGS sequence"/>
</dbReference>
<evidence type="ECO:0000313" key="1">
    <source>
        <dbReference type="EMBL" id="HIR01301.1"/>
    </source>
</evidence>
<name>A0A9D1A1R2_9ACTN</name>
<protein>
    <submittedName>
        <fullName evidence="1">Leucine-rich repeat protein</fullName>
    </submittedName>
</protein>